<keyword evidence="2" id="KW-1185">Reference proteome</keyword>
<dbReference type="Proteomes" id="UP000239001">
    <property type="component" value="Unassembled WGS sequence"/>
</dbReference>
<reference evidence="1 2" key="2">
    <citation type="submission" date="2018-03" db="EMBL/GenBank/DDBJ databases">
        <authorList>
            <person name="Keele B.F."/>
        </authorList>
    </citation>
    <scope>NUCLEOTIDE SEQUENCE [LARGE SCALE GENOMIC DNA]</scope>
    <source>
        <strain evidence="1 2">CCALA 016</strain>
    </source>
</reference>
<evidence type="ECO:0000313" key="1">
    <source>
        <dbReference type="EMBL" id="PSF37762.1"/>
    </source>
</evidence>
<name>A0A2T1LZD0_9CHRO</name>
<organism evidence="1 2">
    <name type="scientific">Aphanothece hegewaldii CCALA 016</name>
    <dbReference type="NCBI Taxonomy" id="2107694"/>
    <lineage>
        <taxon>Bacteria</taxon>
        <taxon>Bacillati</taxon>
        <taxon>Cyanobacteriota</taxon>
        <taxon>Cyanophyceae</taxon>
        <taxon>Oscillatoriophycideae</taxon>
        <taxon>Chroococcales</taxon>
        <taxon>Aphanothecaceae</taxon>
        <taxon>Aphanothece</taxon>
    </lineage>
</organism>
<dbReference type="EMBL" id="PXOH01000007">
    <property type="protein sequence ID" value="PSF37762.1"/>
    <property type="molecule type" value="Genomic_DNA"/>
</dbReference>
<dbReference type="RefSeq" id="WP_106456626.1">
    <property type="nucleotide sequence ID" value="NZ_PXOH01000007.1"/>
</dbReference>
<dbReference type="AlphaFoldDB" id="A0A2T1LZD0"/>
<sequence>MPKIRRFSRYNFALKLTTPSTGSNLEKYKKWKSGEVEITYTKADSSNPGSFDLVYVYPFALDGVTAKFTTTVSNRAMTAINDVLGGASTLNHKTLAADEVATGAIWDPYKANVRKKGTGEGTEQTSKITGKKYKQKSGVAAYTYPFGRASATDDLLTRMKAIKNAAKAKSCIVSFLPERFYDA</sequence>
<gene>
    <name evidence="1" type="ORF">C7H19_09470</name>
</gene>
<accession>A0A2T1LZD0</accession>
<evidence type="ECO:0000313" key="2">
    <source>
        <dbReference type="Proteomes" id="UP000239001"/>
    </source>
</evidence>
<comment type="caution">
    <text evidence="1">The sequence shown here is derived from an EMBL/GenBank/DDBJ whole genome shotgun (WGS) entry which is preliminary data.</text>
</comment>
<proteinExistence type="predicted"/>
<protein>
    <submittedName>
        <fullName evidence="1">Uncharacterized protein</fullName>
    </submittedName>
</protein>
<reference evidence="1 2" key="1">
    <citation type="submission" date="2018-03" db="EMBL/GenBank/DDBJ databases">
        <title>The ancient ancestry and fast evolution of plastids.</title>
        <authorList>
            <person name="Moore K.R."/>
            <person name="Magnabosco C."/>
            <person name="Momper L."/>
            <person name="Gold D.A."/>
            <person name="Bosak T."/>
            <person name="Fournier G.P."/>
        </authorList>
    </citation>
    <scope>NUCLEOTIDE SEQUENCE [LARGE SCALE GENOMIC DNA]</scope>
    <source>
        <strain evidence="1 2">CCALA 016</strain>
    </source>
</reference>